<comment type="subunit">
    <text evidence="3">Homotetramer.</text>
</comment>
<evidence type="ECO:0000256" key="3">
    <source>
        <dbReference type="HAMAP-Rule" id="MF_01671"/>
    </source>
</evidence>
<feature type="domain" description="Gfo/Idh/MocA-like oxidoreductase C-terminal" evidence="5">
    <location>
        <begin position="165"/>
        <end position="321"/>
    </location>
</feature>
<dbReference type="HAMAP" id="MF_01671">
    <property type="entry name" value="IolG"/>
    <property type="match status" value="1"/>
</dbReference>
<reference evidence="6 7" key="1">
    <citation type="submission" date="2019-03" db="EMBL/GenBank/DDBJ databases">
        <title>Genomic Encyclopedia of Type Strains, Phase IV (KMG-IV): sequencing the most valuable type-strain genomes for metagenomic binning, comparative biology and taxonomic classification.</title>
        <authorList>
            <person name="Goeker M."/>
        </authorList>
    </citation>
    <scope>NUCLEOTIDE SEQUENCE [LARGE SCALE GENOMIC DNA]</scope>
    <source>
        <strain evidence="6 7">DSM 5604</strain>
    </source>
</reference>
<comment type="similarity">
    <text evidence="3">Belongs to the Gfo/Idh/MocA family.</text>
</comment>
<dbReference type="InterPro" id="IPR000683">
    <property type="entry name" value="Gfo/Idh/MocA-like_OxRdtase_N"/>
</dbReference>
<comment type="caution">
    <text evidence="6">The sequence shown here is derived from an EMBL/GenBank/DDBJ whole genome shotgun (WGS) entry which is preliminary data.</text>
</comment>
<sequence length="335" mass="37172">MGLRLGVIGIGAIGKEHTLRIEKKLSRAKVVAVNDVNREHTEAFLAQHNLSAKFYESGIELIRAQDVDAILVTSWGPTHEEFVLASIAAGKYVFCEKPLAVTASGCRAIVEAEMMHGKQLVQVGFMRRFDKSYRQLKSVLDSEQLGYPLILNCAHRAPAAPGFAGDMAISDSLVHEFDVLKWLLNDDYVSAQVILPRKTRLCDDSLQDPHVVLLRTKQGVLINIESFVNAQYGYDIQCHVVCESGTAALPEPSDVMLRHDGKFTRNIIVDWQLRFIEAFDVELQEWIDATSVGRVDGPSAWDGFIVAVTADACVAAKHSGNIEPINIPERPVFYR</sequence>
<dbReference type="InterPro" id="IPR036291">
    <property type="entry name" value="NAD(P)-bd_dom_sf"/>
</dbReference>
<dbReference type="EC" id="1.1.1.18" evidence="3"/>
<dbReference type="GO" id="GO:0000166">
    <property type="term" value="F:nucleotide binding"/>
    <property type="evidence" value="ECO:0007669"/>
    <property type="project" value="InterPro"/>
</dbReference>
<dbReference type="GO" id="GO:0050112">
    <property type="term" value="F:inositol 2-dehydrogenase (NAD+) activity"/>
    <property type="evidence" value="ECO:0007669"/>
    <property type="project" value="UniProtKB-UniRule"/>
</dbReference>
<feature type="domain" description="Gfo/Idh/MocA-like oxidoreductase N-terminal" evidence="4">
    <location>
        <begin position="4"/>
        <end position="125"/>
    </location>
</feature>
<keyword evidence="7" id="KW-1185">Reference proteome</keyword>
<dbReference type="Pfam" id="PF02894">
    <property type="entry name" value="GFO_IDH_MocA_C"/>
    <property type="match status" value="1"/>
</dbReference>
<dbReference type="PANTHER" id="PTHR43593:SF1">
    <property type="entry name" value="INOSITOL 2-DEHYDROGENASE"/>
    <property type="match status" value="1"/>
</dbReference>
<dbReference type="Gene3D" id="3.40.50.720">
    <property type="entry name" value="NAD(P)-binding Rossmann-like Domain"/>
    <property type="match status" value="1"/>
</dbReference>
<dbReference type="PANTHER" id="PTHR43593">
    <property type="match status" value="1"/>
</dbReference>
<dbReference type="SUPFAM" id="SSF51735">
    <property type="entry name" value="NAD(P)-binding Rossmann-fold domains"/>
    <property type="match status" value="1"/>
</dbReference>
<evidence type="ECO:0000313" key="7">
    <source>
        <dbReference type="Proteomes" id="UP000295729"/>
    </source>
</evidence>
<dbReference type="GO" id="GO:0019310">
    <property type="term" value="P:inositol catabolic process"/>
    <property type="evidence" value="ECO:0007669"/>
    <property type="project" value="UniProtKB-UniRule"/>
</dbReference>
<evidence type="ECO:0000313" key="6">
    <source>
        <dbReference type="EMBL" id="TDR12540.1"/>
    </source>
</evidence>
<proteinExistence type="inferred from homology"/>
<evidence type="ECO:0000256" key="1">
    <source>
        <dbReference type="ARBA" id="ARBA00023002"/>
    </source>
</evidence>
<evidence type="ECO:0000259" key="5">
    <source>
        <dbReference type="Pfam" id="PF02894"/>
    </source>
</evidence>
<dbReference type="Proteomes" id="UP000295729">
    <property type="component" value="Unassembled WGS sequence"/>
</dbReference>
<dbReference type="OrthoDB" id="9781031at2"/>
<dbReference type="InterPro" id="IPR023794">
    <property type="entry name" value="MI/DCI_dehydrogenase"/>
</dbReference>
<dbReference type="EMBL" id="SNZA01000004">
    <property type="protein sequence ID" value="TDR12540.1"/>
    <property type="molecule type" value="Genomic_DNA"/>
</dbReference>
<keyword evidence="1 3" id="KW-0560">Oxidoreductase</keyword>
<accession>A0A4R6X541</accession>
<dbReference type="AlphaFoldDB" id="A0A4R6X541"/>
<gene>
    <name evidence="3" type="primary">iolG</name>
    <name evidence="6" type="ORF">C8D85_2575</name>
</gene>
<comment type="function">
    <text evidence="3">Involved in the oxidation of myo-inositol (MI) to 2-keto-myo-inositol (2KMI or 2-inosose).</text>
</comment>
<keyword evidence="2 3" id="KW-0520">NAD</keyword>
<protein>
    <recommendedName>
        <fullName evidence="3">Inositol 2-dehydrogenase</fullName>
        <ecNumber evidence="3">1.1.1.18</ecNumber>
    </recommendedName>
    <alternativeName>
        <fullName evidence="3">Myo-inositol 2-dehydrogenase</fullName>
        <shortName evidence="3">MI 2-dehydrogenase</shortName>
    </alternativeName>
</protein>
<dbReference type="SUPFAM" id="SSF55347">
    <property type="entry name" value="Glyceraldehyde-3-phosphate dehydrogenase-like, C-terminal domain"/>
    <property type="match status" value="1"/>
</dbReference>
<evidence type="ECO:0000256" key="2">
    <source>
        <dbReference type="ARBA" id="ARBA00023027"/>
    </source>
</evidence>
<dbReference type="InterPro" id="IPR050424">
    <property type="entry name" value="Gfo-Idh-MocA_inositol_DH"/>
</dbReference>
<organism evidence="6 7">
    <name type="scientific">Marinomonas communis</name>
    <dbReference type="NCBI Taxonomy" id="28254"/>
    <lineage>
        <taxon>Bacteria</taxon>
        <taxon>Pseudomonadati</taxon>
        <taxon>Pseudomonadota</taxon>
        <taxon>Gammaproteobacteria</taxon>
        <taxon>Oceanospirillales</taxon>
        <taxon>Oceanospirillaceae</taxon>
        <taxon>Marinomonas</taxon>
    </lineage>
</organism>
<dbReference type="Gene3D" id="3.30.360.10">
    <property type="entry name" value="Dihydrodipicolinate Reductase, domain 2"/>
    <property type="match status" value="1"/>
</dbReference>
<name>A0A4R6X541_9GAMM</name>
<evidence type="ECO:0000259" key="4">
    <source>
        <dbReference type="Pfam" id="PF01408"/>
    </source>
</evidence>
<comment type="catalytic activity">
    <reaction evidence="3">
        <text>myo-inositol + NAD(+) = scyllo-inosose + NADH + H(+)</text>
        <dbReference type="Rhea" id="RHEA:16949"/>
        <dbReference type="ChEBI" id="CHEBI:15378"/>
        <dbReference type="ChEBI" id="CHEBI:17268"/>
        <dbReference type="ChEBI" id="CHEBI:17811"/>
        <dbReference type="ChEBI" id="CHEBI:57540"/>
        <dbReference type="ChEBI" id="CHEBI:57945"/>
        <dbReference type="EC" id="1.1.1.18"/>
    </reaction>
</comment>
<dbReference type="RefSeq" id="WP_133563326.1">
    <property type="nucleotide sequence ID" value="NZ_SNZA01000004.1"/>
</dbReference>
<dbReference type="Pfam" id="PF01408">
    <property type="entry name" value="GFO_IDH_MocA"/>
    <property type="match status" value="1"/>
</dbReference>
<dbReference type="InterPro" id="IPR004104">
    <property type="entry name" value="Gfo/Idh/MocA-like_OxRdtase_C"/>
</dbReference>